<keyword evidence="9" id="KW-0492">Microsome</keyword>
<keyword evidence="12" id="KW-0503">Monooxygenase</keyword>
<dbReference type="GO" id="GO:0005789">
    <property type="term" value="C:endoplasmic reticulum membrane"/>
    <property type="evidence" value="ECO:0007669"/>
    <property type="project" value="UniProtKB-SubCell"/>
</dbReference>
<dbReference type="GO" id="GO:0004497">
    <property type="term" value="F:monooxygenase activity"/>
    <property type="evidence" value="ECO:0007669"/>
    <property type="project" value="UniProtKB-KW"/>
</dbReference>
<feature type="non-terminal residue" evidence="14">
    <location>
        <position position="1"/>
    </location>
</feature>
<dbReference type="SUPFAM" id="SSF48264">
    <property type="entry name" value="Cytochrome P450"/>
    <property type="match status" value="1"/>
</dbReference>
<dbReference type="AlphaFoldDB" id="A0A151XFS0"/>
<accession>A0A151XFS0</accession>
<proteinExistence type="inferred from homology"/>
<dbReference type="Pfam" id="PF00067">
    <property type="entry name" value="p450"/>
    <property type="match status" value="1"/>
</dbReference>
<keyword evidence="10" id="KW-0560">Oxidoreductase</keyword>
<dbReference type="GO" id="GO:0005506">
    <property type="term" value="F:iron ion binding"/>
    <property type="evidence" value="ECO:0007669"/>
    <property type="project" value="InterPro"/>
</dbReference>
<dbReference type="InterPro" id="IPR036396">
    <property type="entry name" value="Cyt_P450_sf"/>
</dbReference>
<keyword evidence="13" id="KW-0472">Membrane</keyword>
<keyword evidence="6" id="KW-0349">Heme</keyword>
<evidence type="ECO:0000256" key="7">
    <source>
        <dbReference type="ARBA" id="ARBA00022723"/>
    </source>
</evidence>
<evidence type="ECO:0000313" key="15">
    <source>
        <dbReference type="Proteomes" id="UP000075809"/>
    </source>
</evidence>
<dbReference type="STRING" id="64791.A0A151XFS0"/>
<keyword evidence="8" id="KW-0256">Endoplasmic reticulum</keyword>
<reference evidence="14 15" key="1">
    <citation type="submission" date="2015-09" db="EMBL/GenBank/DDBJ databases">
        <title>Trachymyrmex zeteki WGS genome.</title>
        <authorList>
            <person name="Nygaard S."/>
            <person name="Hu H."/>
            <person name="Boomsma J."/>
            <person name="Zhang G."/>
        </authorList>
    </citation>
    <scope>NUCLEOTIDE SEQUENCE [LARGE SCALE GENOMIC DNA]</scope>
    <source>
        <strain evidence="14">Tzet28-1</strain>
        <tissue evidence="14">Whole body</tissue>
    </source>
</reference>
<evidence type="ECO:0000256" key="2">
    <source>
        <dbReference type="ARBA" id="ARBA00003690"/>
    </source>
</evidence>
<name>A0A151XFS0_9HYME</name>
<organism evidence="14 15">
    <name type="scientific">Mycetomoellerius zeteki</name>
    <dbReference type="NCBI Taxonomy" id="64791"/>
    <lineage>
        <taxon>Eukaryota</taxon>
        <taxon>Metazoa</taxon>
        <taxon>Ecdysozoa</taxon>
        <taxon>Arthropoda</taxon>
        <taxon>Hexapoda</taxon>
        <taxon>Insecta</taxon>
        <taxon>Pterygota</taxon>
        <taxon>Neoptera</taxon>
        <taxon>Endopterygota</taxon>
        <taxon>Hymenoptera</taxon>
        <taxon>Apocrita</taxon>
        <taxon>Aculeata</taxon>
        <taxon>Formicoidea</taxon>
        <taxon>Formicidae</taxon>
        <taxon>Myrmicinae</taxon>
        <taxon>Mycetomoellerius</taxon>
    </lineage>
</organism>
<evidence type="ECO:0000313" key="14">
    <source>
        <dbReference type="EMBL" id="KYQ59191.1"/>
    </source>
</evidence>
<keyword evidence="7" id="KW-0479">Metal-binding</keyword>
<comment type="cofactor">
    <cofactor evidence="1">
        <name>heme</name>
        <dbReference type="ChEBI" id="CHEBI:30413"/>
    </cofactor>
</comment>
<dbReference type="Gene3D" id="1.10.630.10">
    <property type="entry name" value="Cytochrome P450"/>
    <property type="match status" value="1"/>
</dbReference>
<keyword evidence="11" id="KW-0408">Iron</keyword>
<evidence type="ECO:0000256" key="10">
    <source>
        <dbReference type="ARBA" id="ARBA00023002"/>
    </source>
</evidence>
<comment type="function">
    <text evidence="2">May be involved in the metabolism of insect hormones and in the breakdown of synthetic insecticides.</text>
</comment>
<dbReference type="InterPro" id="IPR001128">
    <property type="entry name" value="Cyt_P450"/>
</dbReference>
<dbReference type="EMBL" id="KQ982182">
    <property type="protein sequence ID" value="KYQ59191.1"/>
    <property type="molecule type" value="Genomic_DNA"/>
</dbReference>
<evidence type="ECO:0000256" key="1">
    <source>
        <dbReference type="ARBA" id="ARBA00001971"/>
    </source>
</evidence>
<comment type="subcellular location">
    <subcellularLocation>
        <location evidence="4">Endoplasmic reticulum membrane</location>
        <topology evidence="4">Peripheral membrane protein</topology>
    </subcellularLocation>
    <subcellularLocation>
        <location evidence="3">Microsome membrane</location>
        <topology evidence="3">Peripheral membrane protein</topology>
    </subcellularLocation>
</comment>
<dbReference type="PANTHER" id="PTHR24291">
    <property type="entry name" value="CYTOCHROME P450 FAMILY 4"/>
    <property type="match status" value="1"/>
</dbReference>
<gene>
    <name evidence="14" type="ORF">ALC60_01777</name>
</gene>
<evidence type="ECO:0000256" key="13">
    <source>
        <dbReference type="ARBA" id="ARBA00023136"/>
    </source>
</evidence>
<dbReference type="InterPro" id="IPR050196">
    <property type="entry name" value="Cytochrome_P450_Monoox"/>
</dbReference>
<evidence type="ECO:0000256" key="6">
    <source>
        <dbReference type="ARBA" id="ARBA00022617"/>
    </source>
</evidence>
<dbReference type="GO" id="GO:0016705">
    <property type="term" value="F:oxidoreductase activity, acting on paired donors, with incorporation or reduction of molecular oxygen"/>
    <property type="evidence" value="ECO:0007669"/>
    <property type="project" value="InterPro"/>
</dbReference>
<dbReference type="PANTHER" id="PTHR24291:SF189">
    <property type="entry name" value="CYTOCHROME P450 4C3-RELATED"/>
    <property type="match status" value="1"/>
</dbReference>
<evidence type="ECO:0000256" key="3">
    <source>
        <dbReference type="ARBA" id="ARBA00004174"/>
    </source>
</evidence>
<dbReference type="Proteomes" id="UP000075809">
    <property type="component" value="Unassembled WGS sequence"/>
</dbReference>
<sequence>LFISFYNMLPDRFLPETNRNHHCYSYIPFSAGPRNCINQRFAMLEMKAMIVSLVHNFYLEPVDYLKNLPLQFDFILRFTHTLRIKFVPRMQN</sequence>
<evidence type="ECO:0000256" key="4">
    <source>
        <dbReference type="ARBA" id="ARBA00004406"/>
    </source>
</evidence>
<evidence type="ECO:0000256" key="9">
    <source>
        <dbReference type="ARBA" id="ARBA00022848"/>
    </source>
</evidence>
<evidence type="ECO:0000256" key="5">
    <source>
        <dbReference type="ARBA" id="ARBA00010617"/>
    </source>
</evidence>
<comment type="similarity">
    <text evidence="5">Belongs to the cytochrome P450 family.</text>
</comment>
<evidence type="ECO:0000256" key="8">
    <source>
        <dbReference type="ARBA" id="ARBA00022824"/>
    </source>
</evidence>
<dbReference type="GO" id="GO:0020037">
    <property type="term" value="F:heme binding"/>
    <property type="evidence" value="ECO:0007669"/>
    <property type="project" value="InterPro"/>
</dbReference>
<evidence type="ECO:0000256" key="11">
    <source>
        <dbReference type="ARBA" id="ARBA00023004"/>
    </source>
</evidence>
<keyword evidence="15" id="KW-1185">Reference proteome</keyword>
<evidence type="ECO:0000256" key="12">
    <source>
        <dbReference type="ARBA" id="ARBA00023033"/>
    </source>
</evidence>
<protein>
    <submittedName>
        <fullName evidence="14">Cytochrome P450 4c3</fullName>
    </submittedName>
</protein>